<proteinExistence type="predicted"/>
<evidence type="ECO:0000313" key="3">
    <source>
        <dbReference type="EMBL" id="OYX58868.1"/>
    </source>
</evidence>
<feature type="chain" id="PRO_5013396472" evidence="2">
    <location>
        <begin position="31"/>
        <end position="109"/>
    </location>
</feature>
<keyword evidence="2" id="KW-0732">Signal</keyword>
<protein>
    <submittedName>
        <fullName evidence="3">Uncharacterized protein</fullName>
    </submittedName>
</protein>
<feature type="compositionally biased region" description="Low complexity" evidence="1">
    <location>
        <begin position="77"/>
        <end position="92"/>
    </location>
</feature>
<evidence type="ECO:0000313" key="4">
    <source>
        <dbReference type="Proteomes" id="UP000216147"/>
    </source>
</evidence>
<reference evidence="3 4" key="1">
    <citation type="submission" date="2017-03" db="EMBL/GenBank/DDBJ databases">
        <title>Lifting the veil on microbial sulfur biogeochemistry in mining wastewaters.</title>
        <authorList>
            <person name="Kantor R.S."/>
            <person name="Colenbrander Nelson T."/>
            <person name="Marshall S."/>
            <person name="Bennett D."/>
            <person name="Apte S."/>
            <person name="Camacho D."/>
            <person name="Thomas B.C."/>
            <person name="Warren L.A."/>
            <person name="Banfield J.F."/>
        </authorList>
    </citation>
    <scope>NUCLEOTIDE SEQUENCE [LARGE SCALE GENOMIC DNA]</scope>
    <source>
        <strain evidence="3">32-68-21</strain>
    </source>
</reference>
<feature type="compositionally biased region" description="Acidic residues" evidence="1">
    <location>
        <begin position="93"/>
        <end position="109"/>
    </location>
</feature>
<organism evidence="3 4">
    <name type="scientific">Brevundimonas subvibrioides</name>
    <dbReference type="NCBI Taxonomy" id="74313"/>
    <lineage>
        <taxon>Bacteria</taxon>
        <taxon>Pseudomonadati</taxon>
        <taxon>Pseudomonadota</taxon>
        <taxon>Alphaproteobacteria</taxon>
        <taxon>Caulobacterales</taxon>
        <taxon>Caulobacteraceae</taxon>
        <taxon>Brevundimonas</taxon>
    </lineage>
</organism>
<dbReference type="EMBL" id="NCEQ01000001">
    <property type="protein sequence ID" value="OYX58868.1"/>
    <property type="molecule type" value="Genomic_DNA"/>
</dbReference>
<feature type="region of interest" description="Disordered" evidence="1">
    <location>
        <begin position="50"/>
        <end position="109"/>
    </location>
</feature>
<name>A0A258HRA9_9CAUL</name>
<feature type="signal peptide" evidence="2">
    <location>
        <begin position="1"/>
        <end position="30"/>
    </location>
</feature>
<evidence type="ECO:0000256" key="2">
    <source>
        <dbReference type="SAM" id="SignalP"/>
    </source>
</evidence>
<gene>
    <name evidence="3" type="ORF">B7Y86_00060</name>
</gene>
<evidence type="ECO:0000256" key="1">
    <source>
        <dbReference type="SAM" id="MobiDB-lite"/>
    </source>
</evidence>
<dbReference type="AlphaFoldDB" id="A0A258HRA9"/>
<dbReference type="Proteomes" id="UP000216147">
    <property type="component" value="Unassembled WGS sequence"/>
</dbReference>
<comment type="caution">
    <text evidence="3">The sequence shown here is derived from an EMBL/GenBank/DDBJ whole genome shotgun (WGS) entry which is preliminary data.</text>
</comment>
<sequence length="109" mass="11002">MASRLPKSPRIALSLTVAVTAVALGGSAYAQNVRQMGDGKVIVRCEGPTDNCLDPAGGALRNEAESDNPDQSAAGQPATDEAPAASAPSADEPPADADEDTATDEPEPE</sequence>
<accession>A0A258HRA9</accession>